<evidence type="ECO:0000256" key="5">
    <source>
        <dbReference type="PROSITE-ProRule" id="PRU01240"/>
    </source>
</evidence>
<dbReference type="InterPro" id="IPR000209">
    <property type="entry name" value="Peptidase_S8/S53_dom"/>
</dbReference>
<evidence type="ECO:0000313" key="10">
    <source>
        <dbReference type="EMBL" id="MBD3933457.1"/>
    </source>
</evidence>
<feature type="signal peptide" evidence="7">
    <location>
        <begin position="1"/>
        <end position="29"/>
    </location>
</feature>
<dbReference type="InterPro" id="IPR037045">
    <property type="entry name" value="S8pro/Inhibitor_I9_sf"/>
</dbReference>
<dbReference type="PRINTS" id="PR00723">
    <property type="entry name" value="SUBTILISIN"/>
</dbReference>
<dbReference type="GO" id="GO:0004252">
    <property type="term" value="F:serine-type endopeptidase activity"/>
    <property type="evidence" value="ECO:0007669"/>
    <property type="project" value="UniProtKB-UniRule"/>
</dbReference>
<keyword evidence="7" id="KW-0732">Signal</keyword>
<dbReference type="PROSITE" id="PS00137">
    <property type="entry name" value="SUBTILASE_HIS"/>
    <property type="match status" value="1"/>
</dbReference>
<dbReference type="PROSITE" id="PS51318">
    <property type="entry name" value="TAT"/>
    <property type="match status" value="1"/>
</dbReference>
<comment type="caution">
    <text evidence="10">The sequence shown here is derived from an EMBL/GenBank/DDBJ whole genome shotgun (WGS) entry which is preliminary data.</text>
</comment>
<evidence type="ECO:0000256" key="2">
    <source>
        <dbReference type="ARBA" id="ARBA00022670"/>
    </source>
</evidence>
<feature type="chain" id="PRO_5037105699" evidence="7">
    <location>
        <begin position="30"/>
        <end position="364"/>
    </location>
</feature>
<reference evidence="10" key="1">
    <citation type="submission" date="2020-09" db="EMBL/GenBank/DDBJ databases">
        <title>Secondary metabolite and genome analysis of marine Streptomyces chumphonensis KK1-2T.</title>
        <authorList>
            <person name="Phongsopitanun W."/>
            <person name="Kanchanasin P."/>
            <person name="Pittayakhajonwut P."/>
            <person name="Suwanborirux K."/>
            <person name="Tanasupawat S."/>
        </authorList>
    </citation>
    <scope>NUCLEOTIDE SEQUENCE</scope>
    <source>
        <strain evidence="10">KK1-2</strain>
    </source>
</reference>
<feature type="domain" description="Inhibitor I9" evidence="9">
    <location>
        <begin position="53"/>
        <end position="124"/>
    </location>
</feature>
<dbReference type="InterPro" id="IPR036852">
    <property type="entry name" value="Peptidase_S8/S53_dom_sf"/>
</dbReference>
<dbReference type="InterPro" id="IPR010259">
    <property type="entry name" value="S8pro/Inhibitor_I9"/>
</dbReference>
<dbReference type="Pfam" id="PF05922">
    <property type="entry name" value="Inhibitor_I9"/>
    <property type="match status" value="1"/>
</dbReference>
<evidence type="ECO:0000259" key="9">
    <source>
        <dbReference type="Pfam" id="PF05922"/>
    </source>
</evidence>
<dbReference type="GO" id="GO:0005615">
    <property type="term" value="C:extracellular space"/>
    <property type="evidence" value="ECO:0007669"/>
    <property type="project" value="TreeGrafter"/>
</dbReference>
<dbReference type="SUPFAM" id="SSF54897">
    <property type="entry name" value="Protease propeptides/inhibitors"/>
    <property type="match status" value="1"/>
</dbReference>
<dbReference type="PROSITE" id="PS51892">
    <property type="entry name" value="SUBTILASE"/>
    <property type="match status" value="1"/>
</dbReference>
<feature type="active site" description="Charge relay system" evidence="5">
    <location>
        <position position="348"/>
    </location>
</feature>
<keyword evidence="3 5" id="KW-0378">Hydrolase</keyword>
<keyword evidence="4 5" id="KW-0720">Serine protease</keyword>
<accession>A0A927F314</accession>
<evidence type="ECO:0000256" key="6">
    <source>
        <dbReference type="RuleBase" id="RU003355"/>
    </source>
</evidence>
<dbReference type="FunFam" id="3.40.50.200:FF:000014">
    <property type="entry name" value="Proteinase K"/>
    <property type="match status" value="1"/>
</dbReference>
<evidence type="ECO:0000256" key="1">
    <source>
        <dbReference type="ARBA" id="ARBA00011073"/>
    </source>
</evidence>
<dbReference type="PROSITE" id="PS00136">
    <property type="entry name" value="SUBTILASE_ASP"/>
    <property type="match status" value="1"/>
</dbReference>
<dbReference type="InterPro" id="IPR023828">
    <property type="entry name" value="Peptidase_S8_Ser-AS"/>
</dbReference>
<feature type="active site" description="Charge relay system" evidence="5">
    <location>
        <position position="198"/>
    </location>
</feature>
<feature type="non-terminal residue" evidence="10">
    <location>
        <position position="364"/>
    </location>
</feature>
<evidence type="ECO:0000256" key="4">
    <source>
        <dbReference type="ARBA" id="ARBA00022825"/>
    </source>
</evidence>
<gene>
    <name evidence="10" type="ORF">IF129_18095</name>
</gene>
<name>A0A927F314_9ACTN</name>
<comment type="similarity">
    <text evidence="1 5 6">Belongs to the peptidase S8 family.</text>
</comment>
<dbReference type="InterPro" id="IPR022398">
    <property type="entry name" value="Peptidase_S8_His-AS"/>
</dbReference>
<evidence type="ECO:0000256" key="3">
    <source>
        <dbReference type="ARBA" id="ARBA00022801"/>
    </source>
</evidence>
<organism evidence="10 11">
    <name type="scientific">Streptomyces chumphonensis</name>
    <dbReference type="NCBI Taxonomy" id="1214925"/>
    <lineage>
        <taxon>Bacteria</taxon>
        <taxon>Bacillati</taxon>
        <taxon>Actinomycetota</taxon>
        <taxon>Actinomycetes</taxon>
        <taxon>Kitasatosporales</taxon>
        <taxon>Streptomycetaceae</taxon>
        <taxon>Streptomyces</taxon>
    </lineage>
</organism>
<dbReference type="SUPFAM" id="SSF52743">
    <property type="entry name" value="Subtilisin-like"/>
    <property type="match status" value="1"/>
</dbReference>
<proteinExistence type="inferred from homology"/>
<evidence type="ECO:0000256" key="7">
    <source>
        <dbReference type="SAM" id="SignalP"/>
    </source>
</evidence>
<dbReference type="PANTHER" id="PTHR43806">
    <property type="entry name" value="PEPTIDASE S8"/>
    <property type="match status" value="1"/>
</dbReference>
<dbReference type="InterPro" id="IPR034193">
    <property type="entry name" value="PCSK9_ProteinaseK-like"/>
</dbReference>
<dbReference type="Pfam" id="PF00082">
    <property type="entry name" value="Peptidase_S8"/>
    <property type="match status" value="1"/>
</dbReference>
<dbReference type="InterPro" id="IPR023827">
    <property type="entry name" value="Peptidase_S8_Asp-AS"/>
</dbReference>
<evidence type="ECO:0000313" key="11">
    <source>
        <dbReference type="Proteomes" id="UP000632289"/>
    </source>
</evidence>
<dbReference type="Gene3D" id="3.40.50.200">
    <property type="entry name" value="Peptidase S8/S53 domain"/>
    <property type="match status" value="1"/>
</dbReference>
<dbReference type="Gene3D" id="3.30.70.80">
    <property type="entry name" value="Peptidase S8 propeptide/proteinase inhibitor I9"/>
    <property type="match status" value="1"/>
</dbReference>
<dbReference type="InterPro" id="IPR050131">
    <property type="entry name" value="Peptidase_S8_subtilisin-like"/>
</dbReference>
<dbReference type="PANTHER" id="PTHR43806:SF11">
    <property type="entry name" value="CEREVISIN-RELATED"/>
    <property type="match status" value="1"/>
</dbReference>
<dbReference type="GO" id="GO:0006508">
    <property type="term" value="P:proteolysis"/>
    <property type="evidence" value="ECO:0007669"/>
    <property type="project" value="UniProtKB-KW"/>
</dbReference>
<protein>
    <submittedName>
        <fullName evidence="10">S8 family peptidase</fullName>
    </submittedName>
</protein>
<dbReference type="Proteomes" id="UP000632289">
    <property type="component" value="Unassembled WGS sequence"/>
</dbReference>
<sequence length="364" mass="36364">MRRRRSQLGALCVGAATATVLALAGPVAAAPAGQAPADGQIRNAEAAGVVKGQYIVALEGDASVRAGARASVRSEATALAERHGATVKQVYSSAFRGFSISATEAEAKALAAAPGVRYVEADGVARAVGEQPNPPSWGLDRVDGSMDDTYTYPATGAGVTAYVIDSGVDTSHPNFQGRAVSGYDFIDNDRDAADCNGHGTHVAGTVGSRDHGVAKDADLVAVRVLNCQGSGQWSQIIAGIDWVADNADGPSVANLSLGGGANSSVDQAVQGLIAAGVTTAIAAGNSNADACGTSPARVAAGITLGSTDRGDGRSGFSNYGRCLDLFAPGRDIVSTRNGGGTQSMSGTSMATPHAAGAAALYLEG</sequence>
<keyword evidence="2 5" id="KW-0645">Protease</keyword>
<dbReference type="PROSITE" id="PS00138">
    <property type="entry name" value="SUBTILASE_SER"/>
    <property type="match status" value="1"/>
</dbReference>
<evidence type="ECO:0000259" key="8">
    <source>
        <dbReference type="Pfam" id="PF00082"/>
    </source>
</evidence>
<dbReference type="RefSeq" id="WP_191210762.1">
    <property type="nucleotide sequence ID" value="NZ_JACXYU010000010.1"/>
</dbReference>
<keyword evidence="11" id="KW-1185">Reference proteome</keyword>
<dbReference type="EMBL" id="JACXYU010000010">
    <property type="protein sequence ID" value="MBD3933457.1"/>
    <property type="molecule type" value="Genomic_DNA"/>
</dbReference>
<dbReference type="InterPro" id="IPR015500">
    <property type="entry name" value="Peptidase_S8_subtilisin-rel"/>
</dbReference>
<dbReference type="CDD" id="cd04077">
    <property type="entry name" value="Peptidases_S8_PCSK9_ProteinaseK_like"/>
    <property type="match status" value="1"/>
</dbReference>
<feature type="domain" description="Peptidase S8/S53" evidence="8">
    <location>
        <begin position="156"/>
        <end position="363"/>
    </location>
</feature>
<dbReference type="InterPro" id="IPR006311">
    <property type="entry name" value="TAT_signal"/>
</dbReference>
<feature type="active site" description="Charge relay system" evidence="5">
    <location>
        <position position="165"/>
    </location>
</feature>
<dbReference type="AlphaFoldDB" id="A0A927F314"/>